<protein>
    <submittedName>
        <fullName evidence="2">Uncharacterized protein</fullName>
    </submittedName>
</protein>
<dbReference type="AlphaFoldDB" id="A0A8H3FT52"/>
<organism evidence="2 3">
    <name type="scientific">Heterodermia speciosa</name>
    <dbReference type="NCBI Taxonomy" id="116794"/>
    <lineage>
        <taxon>Eukaryota</taxon>
        <taxon>Fungi</taxon>
        <taxon>Dikarya</taxon>
        <taxon>Ascomycota</taxon>
        <taxon>Pezizomycotina</taxon>
        <taxon>Lecanoromycetes</taxon>
        <taxon>OSLEUM clade</taxon>
        <taxon>Lecanoromycetidae</taxon>
        <taxon>Caliciales</taxon>
        <taxon>Physciaceae</taxon>
        <taxon>Heterodermia</taxon>
    </lineage>
</organism>
<dbReference type="PANTHER" id="PTHR47636">
    <property type="entry name" value="TRANSCRIPTIONAL REGULATORY PROTEIN RCO1"/>
    <property type="match status" value="1"/>
</dbReference>
<evidence type="ECO:0000256" key="1">
    <source>
        <dbReference type="SAM" id="MobiDB-lite"/>
    </source>
</evidence>
<gene>
    <name evidence="2" type="ORF">HETSPECPRED_007376</name>
</gene>
<feature type="compositionally biased region" description="Basic and acidic residues" evidence="1">
    <location>
        <begin position="467"/>
        <end position="477"/>
    </location>
</feature>
<dbReference type="EMBL" id="CAJPDS010000052">
    <property type="protein sequence ID" value="CAF9929520.1"/>
    <property type="molecule type" value="Genomic_DNA"/>
</dbReference>
<sequence>MASSRMMRSSRLASPMDTAPRDSVSARREVQKTRDKQTSLGDWVEPPLRTPAPSFEDYKGLERQGVLEHMAPLGSFPNHKAKQRLKGFNGPRRSTLSKNMMMEDEAATPEPTAPSLPHRSESRKSESRSSNVSNSRLKDEDQDYTPSTVTKSTTAKAASTQSTPNTVFSRSSTKENTLRLIVEAAVKRAEELKNPYLGKALQELYNRSLRDRSIAELLDTILTQKATEKQTADFQAMVKLTRREIKEAEQESSKTPGSSSKTSLKSPSKFDGDNAAHHGVTAEEVSDAPGSKTNRDTNLPSSKQRSKRMETNGTPSKAERPTKRMRRTYSNASSTSSLSSLTSDHFQRSPRPTFSKDPFASNGPPPLPPPEYRHLGLGPKLHTFPLNRSKSANKAPVTSVAPAADVSADEVAARRRQLQKKFEYTVSDSAVRDAPAAKPPQQRRKSHQVDSPLPVRTQQSRLRNGVHRHDLGDDHELPSSSSSYHGELLAPPTADGHMVTRGGTPNQLGRPPKHGKKSARIKMS</sequence>
<name>A0A8H3FT52_9LECA</name>
<dbReference type="GO" id="GO:0032221">
    <property type="term" value="C:Rpd3S complex"/>
    <property type="evidence" value="ECO:0007669"/>
    <property type="project" value="TreeGrafter"/>
</dbReference>
<dbReference type="OrthoDB" id="5876363at2759"/>
<dbReference type="GO" id="GO:0006357">
    <property type="term" value="P:regulation of transcription by RNA polymerase II"/>
    <property type="evidence" value="ECO:0007669"/>
    <property type="project" value="TreeGrafter"/>
</dbReference>
<dbReference type="Proteomes" id="UP000664521">
    <property type="component" value="Unassembled WGS sequence"/>
</dbReference>
<feature type="compositionally biased region" description="Low complexity" evidence="1">
    <location>
        <begin position="145"/>
        <end position="164"/>
    </location>
</feature>
<evidence type="ECO:0000313" key="2">
    <source>
        <dbReference type="EMBL" id="CAF9929520.1"/>
    </source>
</evidence>
<feature type="compositionally biased region" description="Low complexity" evidence="1">
    <location>
        <begin position="253"/>
        <end position="267"/>
    </location>
</feature>
<evidence type="ECO:0000313" key="3">
    <source>
        <dbReference type="Proteomes" id="UP000664521"/>
    </source>
</evidence>
<proteinExistence type="predicted"/>
<feature type="region of interest" description="Disordered" evidence="1">
    <location>
        <begin position="1"/>
        <end position="57"/>
    </location>
</feature>
<accession>A0A8H3FT52</accession>
<feature type="compositionally biased region" description="Low complexity" evidence="1">
    <location>
        <begin position="1"/>
        <end position="14"/>
    </location>
</feature>
<dbReference type="PANTHER" id="PTHR47636:SF1">
    <property type="entry name" value="TRANSCRIPTIONAL REGULATORY PROTEIN RCO1"/>
    <property type="match status" value="1"/>
</dbReference>
<feature type="region of interest" description="Disordered" evidence="1">
    <location>
        <begin position="69"/>
        <end position="173"/>
    </location>
</feature>
<feature type="compositionally biased region" description="Basic and acidic residues" evidence="1">
    <location>
        <begin position="118"/>
        <end position="127"/>
    </location>
</feature>
<keyword evidence="3" id="KW-1185">Reference proteome</keyword>
<feature type="compositionally biased region" description="Basic residues" evidence="1">
    <location>
        <begin position="511"/>
        <end position="524"/>
    </location>
</feature>
<feature type="region of interest" description="Disordered" evidence="1">
    <location>
        <begin position="246"/>
        <end position="524"/>
    </location>
</feature>
<dbReference type="InterPro" id="IPR052819">
    <property type="entry name" value="Chromatin_regulatory_protein"/>
</dbReference>
<feature type="compositionally biased region" description="Basic and acidic residues" evidence="1">
    <location>
        <begin position="24"/>
        <end position="37"/>
    </location>
</feature>
<comment type="caution">
    <text evidence="2">The sequence shown here is derived from an EMBL/GenBank/DDBJ whole genome shotgun (WGS) entry which is preliminary data.</text>
</comment>
<reference evidence="2" key="1">
    <citation type="submission" date="2021-03" db="EMBL/GenBank/DDBJ databases">
        <authorList>
            <person name="Tagirdzhanova G."/>
        </authorList>
    </citation>
    <scope>NUCLEOTIDE SEQUENCE</scope>
</reference>
<feature type="compositionally biased region" description="Low complexity" evidence="1">
    <location>
        <begin position="333"/>
        <end position="343"/>
    </location>
</feature>